<name>A0A4P6TZ83_STRSO</name>
<dbReference type="Proteomes" id="UP000292547">
    <property type="component" value="Chromosome"/>
</dbReference>
<dbReference type="KEGG" id="sseo:D0Z67_12305"/>
<evidence type="ECO:0000313" key="2">
    <source>
        <dbReference type="Proteomes" id="UP000292547"/>
    </source>
</evidence>
<dbReference type="STRING" id="73044.GCA_000725795_01727"/>
<evidence type="ECO:0000313" key="1">
    <source>
        <dbReference type="EMBL" id="QBJ91008.1"/>
    </source>
</evidence>
<proteinExistence type="predicted"/>
<protein>
    <submittedName>
        <fullName evidence="1">Uncharacterized protein</fullName>
    </submittedName>
</protein>
<dbReference type="EMBL" id="CP032229">
    <property type="protein sequence ID" value="QBJ91008.1"/>
    <property type="molecule type" value="Genomic_DNA"/>
</dbReference>
<gene>
    <name evidence="1" type="ORF">D0Z67_12305</name>
</gene>
<dbReference type="AlphaFoldDB" id="A0A4P6TZ83"/>
<sequence length="197" mass="21583">MNTPCLRAGSDFQGEHMSDAMDLSMIAGSALPATFTFLYQRLDDVLSRWRSNRTTEPLRTPEVPAELVGDLQLPLRIDSQRLADRLPVLEVLALATAPYVGAPERISAGDEVLMQTLGRVREALEDIHGQRFTFRGETRERSGPFSEQHYDTVAGEVTGMEAQEAIRGSVTSTIRAKEVKAGGKVVGMRAPVIDGRS</sequence>
<reference evidence="1 2" key="1">
    <citation type="submission" date="2018-08" db="EMBL/GenBank/DDBJ databases">
        <title>The complete genome sequence of Streptomyces seoulensis, a pioneer strain for nickel superoxide dismutase discovery.</title>
        <authorList>
            <person name="Shin J."/>
            <person name="Lee J.-S."/>
            <person name="Lee E.-J."/>
            <person name="Youn H.-D."/>
        </authorList>
    </citation>
    <scope>NUCLEOTIDE SEQUENCE [LARGE SCALE GENOMIC DNA]</scope>
    <source>
        <strain evidence="1 2">KCTC 9819</strain>
    </source>
</reference>
<accession>A0A4P6TZ83</accession>
<keyword evidence="2" id="KW-1185">Reference proteome</keyword>
<organism evidence="1 2">
    <name type="scientific">Streptomyces seoulensis</name>
    <dbReference type="NCBI Taxonomy" id="73044"/>
    <lineage>
        <taxon>Bacteria</taxon>
        <taxon>Bacillati</taxon>
        <taxon>Actinomycetota</taxon>
        <taxon>Actinomycetes</taxon>
        <taxon>Kitasatosporales</taxon>
        <taxon>Streptomycetaceae</taxon>
        <taxon>Streptomyces</taxon>
    </lineage>
</organism>